<dbReference type="EMBL" id="JPVN01000047">
    <property type="protein sequence ID" value="KGR73555.1"/>
    <property type="molecule type" value="Genomic_DNA"/>
</dbReference>
<feature type="binding site" evidence="1">
    <location>
        <position position="243"/>
    </location>
    <ligand>
        <name>Mg(2+)</name>
        <dbReference type="ChEBI" id="CHEBI:18420"/>
        <label>1</label>
    </ligand>
</feature>
<keyword evidence="3" id="KW-1185">Reference proteome</keyword>
<dbReference type="PANTHER" id="PTHR16222:SF12">
    <property type="entry name" value="ADP-RIBOSYLGLYCOHYDROLASE-RELATED"/>
    <property type="match status" value="1"/>
</dbReference>
<feature type="binding site" evidence="1">
    <location>
        <position position="241"/>
    </location>
    <ligand>
        <name>Mg(2+)</name>
        <dbReference type="ChEBI" id="CHEBI:18420"/>
        <label>1</label>
    </ligand>
</feature>
<dbReference type="eggNOG" id="COG1397">
    <property type="taxonomic scope" value="Bacteria"/>
</dbReference>
<dbReference type="InterPro" id="IPR036705">
    <property type="entry name" value="Ribosyl_crysJ1_sf"/>
</dbReference>
<dbReference type="InterPro" id="IPR050792">
    <property type="entry name" value="ADP-ribosylglycohydrolase"/>
</dbReference>
<feature type="binding site" evidence="1">
    <location>
        <position position="56"/>
    </location>
    <ligand>
        <name>Mg(2+)</name>
        <dbReference type="ChEBI" id="CHEBI:18420"/>
        <label>1</label>
    </ligand>
</feature>
<comment type="cofactor">
    <cofactor evidence="1">
        <name>Mg(2+)</name>
        <dbReference type="ChEBI" id="CHEBI:18420"/>
    </cofactor>
    <text evidence="1">Binds 2 magnesium ions per subunit.</text>
</comment>
<evidence type="ECO:0000313" key="3">
    <source>
        <dbReference type="Proteomes" id="UP000030416"/>
    </source>
</evidence>
<sequence length="288" mass="32028">MLDKIQGGLFGLAIGDALGATTEFMTKEEIENEYGRVTEIVGGGIWGVEKGETTDDTAMTLAVARGILENWVDPFEEIGKQFLDWYDTDPVDVGITIRTVFEYYDGDWFQTAKKVHDFLDGKSAGNGTLMRCLPIALAYTDPSKIEELTIALSKMTHYDDEAAEACVIYNRIARQLLEGEFLYSAIHSEIKNTRYESDYANEPNCPPDGYVVHTMKWVLYWLLNSATLEEVVVGATNMGHDSDTVAAIAGGLKGLEVGYENIPAKFSHTLIDEPLLKEYAKLLNEIRS</sequence>
<dbReference type="Pfam" id="PF03747">
    <property type="entry name" value="ADP_ribosyl_GH"/>
    <property type="match status" value="1"/>
</dbReference>
<protein>
    <submittedName>
        <fullName evidence="2">ADP-ribosyl-(Dinitrogen reductase) hydrolase</fullName>
    </submittedName>
</protein>
<dbReference type="AlphaFoldDB" id="A0A0A3HQQ0"/>
<comment type="caution">
    <text evidence="2">The sequence shown here is derived from an EMBL/GenBank/DDBJ whole genome shotgun (WGS) entry which is preliminary data.</text>
</comment>
<keyword evidence="1" id="KW-0479">Metal-binding</keyword>
<dbReference type="STRING" id="1384049.CD29_19645"/>
<dbReference type="Gene3D" id="1.10.4080.10">
    <property type="entry name" value="ADP-ribosylation/Crystallin J1"/>
    <property type="match status" value="1"/>
</dbReference>
<dbReference type="SUPFAM" id="SSF101478">
    <property type="entry name" value="ADP-ribosylglycohydrolase"/>
    <property type="match status" value="1"/>
</dbReference>
<dbReference type="InterPro" id="IPR005502">
    <property type="entry name" value="Ribosyl_crysJ1"/>
</dbReference>
<reference evidence="2 3" key="1">
    <citation type="submission" date="2014-02" db="EMBL/GenBank/DDBJ databases">
        <title>Draft genome sequence of Lysinibacillus manganicus DSM 26584T.</title>
        <authorList>
            <person name="Zhang F."/>
            <person name="Wang G."/>
            <person name="Zhang L."/>
        </authorList>
    </citation>
    <scope>NUCLEOTIDE SEQUENCE [LARGE SCALE GENOMIC DNA]</scope>
    <source>
        <strain evidence="2 3">DSM 26584</strain>
    </source>
</reference>
<dbReference type="PANTHER" id="PTHR16222">
    <property type="entry name" value="ADP-RIBOSYLGLYCOHYDROLASE"/>
    <property type="match status" value="1"/>
</dbReference>
<dbReference type="Proteomes" id="UP000030416">
    <property type="component" value="Unassembled WGS sequence"/>
</dbReference>
<dbReference type="GO" id="GO:0046872">
    <property type="term" value="F:metal ion binding"/>
    <property type="evidence" value="ECO:0007669"/>
    <property type="project" value="UniProtKB-KW"/>
</dbReference>
<feature type="binding site" evidence="1">
    <location>
        <position position="55"/>
    </location>
    <ligand>
        <name>Mg(2+)</name>
        <dbReference type="ChEBI" id="CHEBI:18420"/>
        <label>1</label>
    </ligand>
</feature>
<gene>
    <name evidence="2" type="ORF">CD29_19645</name>
</gene>
<feature type="binding site" evidence="1">
    <location>
        <position position="244"/>
    </location>
    <ligand>
        <name>Mg(2+)</name>
        <dbReference type="ChEBI" id="CHEBI:18420"/>
        <label>1</label>
    </ligand>
</feature>
<name>A0A0A3HQQ0_9BACL</name>
<dbReference type="GO" id="GO:0016787">
    <property type="term" value="F:hydrolase activity"/>
    <property type="evidence" value="ECO:0007669"/>
    <property type="project" value="UniProtKB-KW"/>
</dbReference>
<organism evidence="2 3">
    <name type="scientific">Ureibacillus manganicus DSM 26584</name>
    <dbReference type="NCBI Taxonomy" id="1384049"/>
    <lineage>
        <taxon>Bacteria</taxon>
        <taxon>Bacillati</taxon>
        <taxon>Bacillota</taxon>
        <taxon>Bacilli</taxon>
        <taxon>Bacillales</taxon>
        <taxon>Caryophanaceae</taxon>
        <taxon>Ureibacillus</taxon>
    </lineage>
</organism>
<keyword evidence="2" id="KW-0378">Hydrolase</keyword>
<evidence type="ECO:0000256" key="1">
    <source>
        <dbReference type="PIRSR" id="PIRSR605502-1"/>
    </source>
</evidence>
<proteinExistence type="predicted"/>
<keyword evidence="1" id="KW-0460">Magnesium</keyword>
<evidence type="ECO:0000313" key="2">
    <source>
        <dbReference type="EMBL" id="KGR73555.1"/>
    </source>
</evidence>
<dbReference type="OrthoDB" id="9798107at2"/>
<accession>A0A0A3HQQ0</accession>
<feature type="binding site" evidence="1">
    <location>
        <position position="54"/>
    </location>
    <ligand>
        <name>Mg(2+)</name>
        <dbReference type="ChEBI" id="CHEBI:18420"/>
        <label>1</label>
    </ligand>
</feature>